<dbReference type="RefSeq" id="WP_205374003.1">
    <property type="nucleotide sequence ID" value="NZ_JAFEJA010000001.1"/>
</dbReference>
<dbReference type="PROSITE" id="PS51257">
    <property type="entry name" value="PROKAR_LIPOPROTEIN"/>
    <property type="match status" value="1"/>
</dbReference>
<proteinExistence type="predicted"/>
<dbReference type="EMBL" id="JAFEJA010000001">
    <property type="protein sequence ID" value="MBM9619952.1"/>
    <property type="molecule type" value="Genomic_DNA"/>
</dbReference>
<evidence type="ECO:0008006" key="3">
    <source>
        <dbReference type="Google" id="ProtNLM"/>
    </source>
</evidence>
<organism evidence="1 2">
    <name type="scientific">Streptomyces zhihengii</name>
    <dbReference type="NCBI Taxonomy" id="1818004"/>
    <lineage>
        <taxon>Bacteria</taxon>
        <taxon>Bacillati</taxon>
        <taxon>Actinomycetota</taxon>
        <taxon>Actinomycetes</taxon>
        <taxon>Kitasatosporales</taxon>
        <taxon>Streptomycetaceae</taxon>
        <taxon>Streptomyces</taxon>
    </lineage>
</organism>
<evidence type="ECO:0000313" key="1">
    <source>
        <dbReference type="EMBL" id="MBM9619952.1"/>
    </source>
</evidence>
<keyword evidence="2" id="KW-1185">Reference proteome</keyword>
<reference evidence="1 2" key="1">
    <citation type="journal article" date="2016" name="Arch. Microbiol.">
        <title>Streptomyces zhihengii sp. nov., isolated from rhizospheric soil of Psammosilene tunicoides.</title>
        <authorList>
            <person name="Huang M.J."/>
            <person name="Fei J.J."/>
            <person name="Salam N."/>
            <person name="Kim C.J."/>
            <person name="Hozzein W.N."/>
            <person name="Xiao M."/>
            <person name="Huang H.Q."/>
            <person name="Li W.J."/>
        </authorList>
    </citation>
    <scope>NUCLEOTIDE SEQUENCE [LARGE SCALE GENOMIC DNA]</scope>
    <source>
        <strain evidence="1 2">YIM T102</strain>
    </source>
</reference>
<accession>A0ABS2UR16</accession>
<dbReference type="Gene3D" id="2.50.20.20">
    <property type="match status" value="1"/>
</dbReference>
<dbReference type="SUPFAM" id="SSF89392">
    <property type="entry name" value="Prokaryotic lipoproteins and lipoprotein localization factors"/>
    <property type="match status" value="1"/>
</dbReference>
<comment type="caution">
    <text evidence="1">The sequence shown here is derived from an EMBL/GenBank/DDBJ whole genome shotgun (WGS) entry which is preliminary data.</text>
</comment>
<dbReference type="InterPro" id="IPR029046">
    <property type="entry name" value="LolA/LolB/LppX"/>
</dbReference>
<dbReference type="Proteomes" id="UP000664109">
    <property type="component" value="Unassembled WGS sequence"/>
</dbReference>
<sequence length="317" mass="33445">MSKSVMRRAGVAVTALAVIAGVAGCQGEEKKAADAPAAKAKTQDRSAATQALTAAFEKTSEAKSAKVRMTMKMPASMEGGGDMEMTGVMGWDPTLMDMTVKGEAFQTEPGGPEQMRMLMVDNVMYMDMGAEAAKDMDGKRWMKMDIGAIAEQSGDKELQKQMTGGLENMNQDPAAQLAILLDSPNLKHVGSEKVGGVDTDHYKGSLTVAEMVDANESLDVLSAEERKSLLQGVENAGIEGYDIEVWVDGDGYPAKMNVGMDSPEGAMTIVAEYSDYGAKATVQTPPAGETVDLMEMLSELGEGLEAAQDAQSDSAAS</sequence>
<protein>
    <recommendedName>
        <fullName evidence="3">Lipoprotein</fullName>
    </recommendedName>
</protein>
<gene>
    <name evidence="1" type="ORF">JE024_14635</name>
</gene>
<evidence type="ECO:0000313" key="2">
    <source>
        <dbReference type="Proteomes" id="UP000664109"/>
    </source>
</evidence>
<name>A0ABS2UR16_9ACTN</name>